<evidence type="ECO:0000313" key="2">
    <source>
        <dbReference type="Proteomes" id="UP000466692"/>
    </source>
</evidence>
<organism evidence="1 2">
    <name type="scientific">Pontibacillus yanchengensis</name>
    <dbReference type="NCBI Taxonomy" id="462910"/>
    <lineage>
        <taxon>Bacteria</taxon>
        <taxon>Bacillati</taxon>
        <taxon>Bacillota</taxon>
        <taxon>Bacilli</taxon>
        <taxon>Bacillales</taxon>
        <taxon>Bacillaceae</taxon>
        <taxon>Pontibacillus</taxon>
    </lineage>
</organism>
<proteinExistence type="predicted"/>
<protein>
    <submittedName>
        <fullName evidence="1">Prepilin-type N-terminal cleavage/methylation domain-containing protein</fullName>
    </submittedName>
</protein>
<gene>
    <name evidence="1" type="ORF">GLW08_08375</name>
</gene>
<dbReference type="Proteomes" id="UP000466692">
    <property type="component" value="Unassembled WGS sequence"/>
</dbReference>
<sequence>MLKKLRERFGNEKGFTLVELLAVIVILGIIAAIAVPAIGNIISNTKDDAHEGNAIAMIEASRLAYANGLETTDDKYTLDTLVSEGYMESVPNDPVGDGYDGSASFVEVSYSDDSADTYTATLQEVDSGTTYIDAKTVKNLENSDTTTN</sequence>
<evidence type="ECO:0000313" key="1">
    <source>
        <dbReference type="EMBL" id="MYL53352.1"/>
    </source>
</evidence>
<reference evidence="1" key="1">
    <citation type="submission" date="2019-11" db="EMBL/GenBank/DDBJ databases">
        <title>Genome sequences of 17 halophilic strains isolated from different environments.</title>
        <authorList>
            <person name="Furrow R.E."/>
        </authorList>
    </citation>
    <scope>NUCLEOTIDE SEQUENCE</scope>
    <source>
        <strain evidence="1">22510_22_Filter</strain>
    </source>
</reference>
<comment type="caution">
    <text evidence="1">The sequence shown here is derived from an EMBL/GenBank/DDBJ whole genome shotgun (WGS) entry which is preliminary data.</text>
</comment>
<name>A0ACC7VF00_9BACI</name>
<keyword evidence="2" id="KW-1185">Reference proteome</keyword>
<accession>A0ACC7VF00</accession>
<dbReference type="EMBL" id="WMEU01000002">
    <property type="protein sequence ID" value="MYL53352.1"/>
    <property type="molecule type" value="Genomic_DNA"/>
</dbReference>